<dbReference type="EMBL" id="BMVX01000001">
    <property type="protein sequence ID" value="GGZ47867.1"/>
    <property type="molecule type" value="Genomic_DNA"/>
</dbReference>
<organism evidence="2 3">
    <name type="scientific">Streptomyces subrutilus</name>
    <dbReference type="NCBI Taxonomy" id="36818"/>
    <lineage>
        <taxon>Bacteria</taxon>
        <taxon>Bacillati</taxon>
        <taxon>Actinomycetota</taxon>
        <taxon>Actinomycetes</taxon>
        <taxon>Kitasatosporales</taxon>
        <taxon>Streptomycetaceae</taxon>
        <taxon>Streptomyces</taxon>
    </lineage>
</organism>
<evidence type="ECO:0000313" key="3">
    <source>
        <dbReference type="Proteomes" id="UP000634660"/>
    </source>
</evidence>
<comment type="caution">
    <text evidence="2">The sequence shown here is derived from an EMBL/GenBank/DDBJ whole genome shotgun (WGS) entry which is preliminary data.</text>
</comment>
<accession>A0A918V074</accession>
<gene>
    <name evidence="2" type="ORF">GCM10010371_04030</name>
</gene>
<proteinExistence type="predicted"/>
<reference evidence="2" key="1">
    <citation type="journal article" date="2014" name="Int. J. Syst. Evol. Microbiol.">
        <title>Complete genome sequence of Corynebacterium casei LMG S-19264T (=DSM 44701T), isolated from a smear-ripened cheese.</title>
        <authorList>
            <consortium name="US DOE Joint Genome Institute (JGI-PGF)"/>
            <person name="Walter F."/>
            <person name="Albersmeier A."/>
            <person name="Kalinowski J."/>
            <person name="Ruckert C."/>
        </authorList>
    </citation>
    <scope>NUCLEOTIDE SEQUENCE</scope>
    <source>
        <strain evidence="2">JCM 4834</strain>
    </source>
</reference>
<dbReference type="AlphaFoldDB" id="A0A918V074"/>
<protein>
    <submittedName>
        <fullName evidence="2">Uncharacterized protein</fullName>
    </submittedName>
</protein>
<name>A0A918V074_9ACTN</name>
<evidence type="ECO:0000313" key="2">
    <source>
        <dbReference type="EMBL" id="GGZ47867.1"/>
    </source>
</evidence>
<dbReference type="Proteomes" id="UP000634660">
    <property type="component" value="Unassembled WGS sequence"/>
</dbReference>
<evidence type="ECO:0000256" key="1">
    <source>
        <dbReference type="SAM" id="MobiDB-lite"/>
    </source>
</evidence>
<feature type="region of interest" description="Disordered" evidence="1">
    <location>
        <begin position="1"/>
        <end position="24"/>
    </location>
</feature>
<reference evidence="2" key="2">
    <citation type="submission" date="2020-09" db="EMBL/GenBank/DDBJ databases">
        <authorList>
            <person name="Sun Q."/>
            <person name="Ohkuma M."/>
        </authorList>
    </citation>
    <scope>NUCLEOTIDE SEQUENCE</scope>
    <source>
        <strain evidence="2">JCM 4834</strain>
    </source>
</reference>
<sequence length="69" mass="7736">MRRGLRPRVGRGVGRARGEPALVPPVKDPRHVVIADARFIRSHPRSEVRYGDPARPDLARVVATSTIWM</sequence>